<gene>
    <name evidence="3" type="ORF">I553_1336</name>
</gene>
<accession>X8CFT6</accession>
<comment type="caution">
    <text evidence="3">The sequence shown here is derived from an EMBL/GenBank/DDBJ whole genome shotgun (WGS) entry which is preliminary data.</text>
</comment>
<evidence type="ECO:0000256" key="1">
    <source>
        <dbReference type="SAM" id="MobiDB-lite"/>
    </source>
</evidence>
<name>X8CFT6_MYCXE</name>
<proteinExistence type="predicted"/>
<dbReference type="EMBL" id="JAOB01000032">
    <property type="protein sequence ID" value="EUA54686.1"/>
    <property type="molecule type" value="Genomic_DNA"/>
</dbReference>
<dbReference type="Pfam" id="PF02720">
    <property type="entry name" value="DUF222"/>
    <property type="match status" value="1"/>
</dbReference>
<dbReference type="InterPro" id="IPR003870">
    <property type="entry name" value="DUF222"/>
</dbReference>
<protein>
    <recommendedName>
        <fullName evidence="2">DUF222 domain-containing protein</fullName>
    </recommendedName>
</protein>
<dbReference type="AlphaFoldDB" id="X8CFT6"/>
<feature type="region of interest" description="Disordered" evidence="1">
    <location>
        <begin position="125"/>
        <end position="148"/>
    </location>
</feature>
<feature type="region of interest" description="Disordered" evidence="1">
    <location>
        <begin position="79"/>
        <end position="101"/>
    </location>
</feature>
<dbReference type="PATRIC" id="fig|1299334.3.peg.3147"/>
<evidence type="ECO:0000313" key="3">
    <source>
        <dbReference type="EMBL" id="EUA54686.1"/>
    </source>
</evidence>
<sequence length="148" mass="16506">MAQVRELDLDAYEPAVRLRALERLETSRRHQAVASHDLIASLAKEEFAAIGGAPHKVIADWLRISCAEARRRIHNAEQLAPDSRSLEKSCRPNCRPPPRRGARECSMSSICGSFRDLCATCRRSLRRPPSSMPSGCWRGRPPSFAPTS</sequence>
<organism evidence="3">
    <name type="scientific">Mycobacterium xenopi 4042</name>
    <dbReference type="NCBI Taxonomy" id="1299334"/>
    <lineage>
        <taxon>Bacteria</taxon>
        <taxon>Bacillati</taxon>
        <taxon>Actinomycetota</taxon>
        <taxon>Actinomycetes</taxon>
        <taxon>Mycobacteriales</taxon>
        <taxon>Mycobacteriaceae</taxon>
        <taxon>Mycobacterium</taxon>
    </lineage>
</organism>
<reference evidence="3" key="1">
    <citation type="submission" date="2014-01" db="EMBL/GenBank/DDBJ databases">
        <authorList>
            <person name="Brown-Elliot B."/>
            <person name="Wallace R."/>
            <person name="Lenaerts A."/>
            <person name="Ordway D."/>
            <person name="DeGroote M.A."/>
            <person name="Parker T."/>
            <person name="Sizemore C."/>
            <person name="Tallon L.J."/>
            <person name="Sadzewicz L.K."/>
            <person name="Sengamalay N."/>
            <person name="Fraser C.M."/>
            <person name="Hine E."/>
            <person name="Shefchek K.A."/>
            <person name="Das S.P."/>
            <person name="Tettelin H."/>
        </authorList>
    </citation>
    <scope>NUCLEOTIDE SEQUENCE [LARGE SCALE GENOMIC DNA]</scope>
    <source>
        <strain evidence="3">4042</strain>
    </source>
</reference>
<evidence type="ECO:0000259" key="2">
    <source>
        <dbReference type="Pfam" id="PF02720"/>
    </source>
</evidence>
<feature type="domain" description="DUF222" evidence="2">
    <location>
        <begin position="19"/>
        <end position="82"/>
    </location>
</feature>